<accession>A0A6A6S2X8</accession>
<evidence type="ECO:0000259" key="9">
    <source>
        <dbReference type="PROSITE" id="PS52048"/>
    </source>
</evidence>
<dbReference type="InterPro" id="IPR001578">
    <property type="entry name" value="Peptidase_C12_UCH"/>
</dbReference>
<dbReference type="Proteomes" id="UP000799753">
    <property type="component" value="Unassembled WGS sequence"/>
</dbReference>
<evidence type="ECO:0000313" key="10">
    <source>
        <dbReference type="EMBL" id="KAF2641492.1"/>
    </source>
</evidence>
<name>A0A6A6S2X8_9PLEO</name>
<dbReference type="Gene3D" id="3.40.532.10">
    <property type="entry name" value="Peptidase C12, ubiquitin carboxyl-terminal hydrolase"/>
    <property type="match status" value="1"/>
</dbReference>
<dbReference type="SUPFAM" id="SSF54001">
    <property type="entry name" value="Cysteine proteinases"/>
    <property type="match status" value="1"/>
</dbReference>
<keyword evidence="3 6" id="KW-0833">Ubl conjugation pathway</keyword>
<dbReference type="OrthoDB" id="1924260at2759"/>
<keyword evidence="2 6" id="KW-0645">Protease</keyword>
<evidence type="ECO:0000256" key="7">
    <source>
        <dbReference type="RuleBase" id="RU361215"/>
    </source>
</evidence>
<dbReference type="Pfam" id="PF01088">
    <property type="entry name" value="Peptidase_C12"/>
    <property type="match status" value="1"/>
</dbReference>
<sequence length="510" mass="56387">MARISAANNTNKSARKLSGSSADDPIEIPSGPGPACTDKSSGKSPVADGAQKEGKTTPSPKRALSESAEEQSVTKKSKAPTATAVDKENWQGYCEIECDPAYFNVILRDIGVQGVTVKEVAMLDPDVLKYIPSPVFGLVMLFRHREFDNENQTDSCPSDVWFANQMPAQNSCATLAMIHTLLNVASTAEIDVGEYMRQFKAFTQDLTPYQRGEAFASWSFVKKIHNSFAKKMDILENDRIVAHKAKKASRSKAQKEKTAQAAEPKPKPKVNKTNKSGTARADSEGESDESNGSTVSIQDNAHHYIAFVPVNGEVWKLDGMDKQPTRMGNYDVDAPETWIHAISDRVTGLMAAASADDNDYNMFAISQSPIVTLKAKFCTANATMKAVEKKLSSINTDWRSFVVDGEINEPPSPSFFEGMTPEVRASHPPPESVLKEIEEEDMSDLFERHKSLVDEQYKIAEQLLTEEAEVDKDNEKAAARRWDYGPVIKLWMEMLAANGHLEQNLHLFQQ</sequence>
<dbReference type="GO" id="GO:0005737">
    <property type="term" value="C:cytoplasm"/>
    <property type="evidence" value="ECO:0007669"/>
    <property type="project" value="TreeGrafter"/>
</dbReference>
<feature type="active site" description="Proton donor" evidence="6">
    <location>
        <position position="303"/>
    </location>
</feature>
<feature type="compositionally biased region" description="Polar residues" evidence="8">
    <location>
        <begin position="1"/>
        <end position="12"/>
    </location>
</feature>
<dbReference type="InterPro" id="IPR036959">
    <property type="entry name" value="Peptidase_C12_UCH_sf"/>
</dbReference>
<gene>
    <name evidence="10" type="ORF">P280DRAFT_469106</name>
</gene>
<evidence type="ECO:0000256" key="2">
    <source>
        <dbReference type="ARBA" id="ARBA00022670"/>
    </source>
</evidence>
<evidence type="ECO:0000256" key="3">
    <source>
        <dbReference type="ARBA" id="ARBA00022786"/>
    </source>
</evidence>
<feature type="region of interest" description="Disordered" evidence="8">
    <location>
        <begin position="1"/>
        <end position="84"/>
    </location>
</feature>
<reference evidence="10" key="1">
    <citation type="journal article" date="2020" name="Stud. Mycol.">
        <title>101 Dothideomycetes genomes: a test case for predicting lifestyles and emergence of pathogens.</title>
        <authorList>
            <person name="Haridas S."/>
            <person name="Albert R."/>
            <person name="Binder M."/>
            <person name="Bloem J."/>
            <person name="Labutti K."/>
            <person name="Salamov A."/>
            <person name="Andreopoulos B."/>
            <person name="Baker S."/>
            <person name="Barry K."/>
            <person name="Bills G."/>
            <person name="Bluhm B."/>
            <person name="Cannon C."/>
            <person name="Castanera R."/>
            <person name="Culley D."/>
            <person name="Daum C."/>
            <person name="Ezra D."/>
            <person name="Gonzalez J."/>
            <person name="Henrissat B."/>
            <person name="Kuo A."/>
            <person name="Liang C."/>
            <person name="Lipzen A."/>
            <person name="Lutzoni F."/>
            <person name="Magnuson J."/>
            <person name="Mondo S."/>
            <person name="Nolan M."/>
            <person name="Ohm R."/>
            <person name="Pangilinan J."/>
            <person name="Park H.-J."/>
            <person name="Ramirez L."/>
            <person name="Alfaro M."/>
            <person name="Sun H."/>
            <person name="Tritt A."/>
            <person name="Yoshinaga Y."/>
            <person name="Zwiers L.-H."/>
            <person name="Turgeon B."/>
            <person name="Goodwin S."/>
            <person name="Spatafora J."/>
            <person name="Crous P."/>
            <person name="Grigoriev I."/>
        </authorList>
    </citation>
    <scope>NUCLEOTIDE SEQUENCE</scope>
    <source>
        <strain evidence="10">CBS 473.64</strain>
    </source>
</reference>
<evidence type="ECO:0000256" key="4">
    <source>
        <dbReference type="ARBA" id="ARBA00022801"/>
    </source>
</evidence>
<comment type="similarity">
    <text evidence="6 7">Belongs to the peptidase C12 family.</text>
</comment>
<dbReference type="AlphaFoldDB" id="A0A6A6S2X8"/>
<feature type="region of interest" description="Disordered" evidence="8">
    <location>
        <begin position="243"/>
        <end position="295"/>
    </location>
</feature>
<dbReference type="PROSITE" id="PS52048">
    <property type="entry name" value="UCH_DOMAIN"/>
    <property type="match status" value="1"/>
</dbReference>
<organism evidence="10 11">
    <name type="scientific">Massarina eburnea CBS 473.64</name>
    <dbReference type="NCBI Taxonomy" id="1395130"/>
    <lineage>
        <taxon>Eukaryota</taxon>
        <taxon>Fungi</taxon>
        <taxon>Dikarya</taxon>
        <taxon>Ascomycota</taxon>
        <taxon>Pezizomycotina</taxon>
        <taxon>Dothideomycetes</taxon>
        <taxon>Pleosporomycetidae</taxon>
        <taxon>Pleosporales</taxon>
        <taxon>Massarineae</taxon>
        <taxon>Massarinaceae</taxon>
        <taxon>Massarina</taxon>
    </lineage>
</organism>
<dbReference type="GO" id="GO:0004843">
    <property type="term" value="F:cysteine-type deubiquitinase activity"/>
    <property type="evidence" value="ECO:0007669"/>
    <property type="project" value="UniProtKB-UniRule"/>
</dbReference>
<dbReference type="EMBL" id="MU006783">
    <property type="protein sequence ID" value="KAF2641492.1"/>
    <property type="molecule type" value="Genomic_DNA"/>
</dbReference>
<dbReference type="PANTHER" id="PTHR10589:SF29">
    <property type="entry name" value="UBIQUITIN CARBOXYL-TERMINAL HYDROLASE"/>
    <property type="match status" value="1"/>
</dbReference>
<feature type="site" description="Transition state stabilizer" evidence="6">
    <location>
        <position position="165"/>
    </location>
</feature>
<dbReference type="PRINTS" id="PR00707">
    <property type="entry name" value="UBCTHYDRLASE"/>
</dbReference>
<proteinExistence type="inferred from homology"/>
<feature type="active site" description="Nucleophile" evidence="6">
    <location>
        <position position="172"/>
    </location>
</feature>
<dbReference type="EC" id="3.4.19.12" evidence="7"/>
<comment type="catalytic activity">
    <reaction evidence="1 6 7">
        <text>Thiol-dependent hydrolysis of ester, thioester, amide, peptide and isopeptide bonds formed by the C-terminal Gly of ubiquitin (a 76-residue protein attached to proteins as an intracellular targeting signal).</text>
        <dbReference type="EC" id="3.4.19.12"/>
    </reaction>
</comment>
<dbReference type="PANTHER" id="PTHR10589">
    <property type="entry name" value="UBIQUITIN CARBOXYL-TERMINAL HYDROLASE"/>
    <property type="match status" value="1"/>
</dbReference>
<keyword evidence="11" id="KW-1185">Reference proteome</keyword>
<keyword evidence="4 6" id="KW-0378">Hydrolase</keyword>
<protein>
    <recommendedName>
        <fullName evidence="7">Ubiquitin carboxyl-terminal hydrolase</fullName>
        <ecNumber evidence="7">3.4.19.12</ecNumber>
    </recommendedName>
</protein>
<feature type="compositionally biased region" description="Basic residues" evidence="8">
    <location>
        <begin position="243"/>
        <end position="252"/>
    </location>
</feature>
<keyword evidence="5 6" id="KW-0788">Thiol protease</keyword>
<evidence type="ECO:0000256" key="5">
    <source>
        <dbReference type="ARBA" id="ARBA00022807"/>
    </source>
</evidence>
<dbReference type="InterPro" id="IPR038765">
    <property type="entry name" value="Papain-like_cys_pep_sf"/>
</dbReference>
<evidence type="ECO:0000313" key="11">
    <source>
        <dbReference type="Proteomes" id="UP000799753"/>
    </source>
</evidence>
<dbReference type="GO" id="GO:0016579">
    <property type="term" value="P:protein deubiquitination"/>
    <property type="evidence" value="ECO:0007669"/>
    <property type="project" value="TreeGrafter"/>
</dbReference>
<feature type="domain" description="UCH catalytic" evidence="9">
    <location>
        <begin position="92"/>
        <end position="367"/>
    </location>
</feature>
<dbReference type="GO" id="GO:0006511">
    <property type="term" value="P:ubiquitin-dependent protein catabolic process"/>
    <property type="evidence" value="ECO:0007669"/>
    <property type="project" value="UniProtKB-UniRule"/>
</dbReference>
<evidence type="ECO:0000256" key="8">
    <source>
        <dbReference type="SAM" id="MobiDB-lite"/>
    </source>
</evidence>
<evidence type="ECO:0000256" key="6">
    <source>
        <dbReference type="PROSITE-ProRule" id="PRU01393"/>
    </source>
</evidence>
<evidence type="ECO:0000256" key="1">
    <source>
        <dbReference type="ARBA" id="ARBA00000707"/>
    </source>
</evidence>
<feature type="site" description="Important for enzyme activity" evidence="6">
    <location>
        <position position="318"/>
    </location>
</feature>